<comment type="caution">
    <text evidence="2">The sequence shown here is derived from an EMBL/GenBank/DDBJ whole genome shotgun (WGS) entry which is preliminary data.</text>
</comment>
<dbReference type="EMBL" id="JACXIZ010000002">
    <property type="protein sequence ID" value="MBD2843609.1"/>
    <property type="molecule type" value="Genomic_DNA"/>
</dbReference>
<gene>
    <name evidence="2" type="ORF">IDH44_00270</name>
</gene>
<keyword evidence="3" id="KW-1185">Reference proteome</keyword>
<sequence length="317" mass="35930">MEQVNKNLGGGITLNGNPLQLIAENYRDLNAMMVKEIELATAHPGLTGGYREEMWVKFFRSIIPRKFSFVHGAMIIDSGGKLSNEVDIAVIDEMYTPYIFQYHTLKLIPIEAVSLVIECKSTTYNSEQLIAWAKKIEELKANNTGIARIATGYATGVTSETQSQTLPIKVLVSIKDNVTDEALHQSKEQLGDHFDFIVQEQREFATDKKRFEVLIKNEEKTLGWWGNRLNHHYQIESEEEAPLPVKFVKEKPGGKTILEQAGFTLDENFGITNKLVEMKIADNPLLSLNLQLNQLLMLINNPMLFPHFAYAKAFQEL</sequence>
<name>A0A927BQB8_9BACL</name>
<dbReference type="Proteomes" id="UP000621560">
    <property type="component" value="Unassembled WGS sequence"/>
</dbReference>
<accession>A0A927BQB8</accession>
<dbReference type="CDD" id="cd21173">
    <property type="entry name" value="NucC-like"/>
    <property type="match status" value="1"/>
</dbReference>
<organism evidence="2 3">
    <name type="scientific">Paenibacillus sabuli</name>
    <dbReference type="NCBI Taxonomy" id="2772509"/>
    <lineage>
        <taxon>Bacteria</taxon>
        <taxon>Bacillati</taxon>
        <taxon>Bacillota</taxon>
        <taxon>Bacilli</taxon>
        <taxon>Bacillales</taxon>
        <taxon>Paenibacillaceae</taxon>
        <taxon>Paenibacillus</taxon>
    </lineage>
</organism>
<protein>
    <recommendedName>
        <fullName evidence="1">DUF6602 domain-containing protein</fullName>
    </recommendedName>
</protein>
<reference evidence="2" key="1">
    <citation type="submission" date="2020-09" db="EMBL/GenBank/DDBJ databases">
        <title>A novel bacterium of genus Paenibacillus, isolated from South China Sea.</title>
        <authorList>
            <person name="Huang H."/>
            <person name="Mo K."/>
            <person name="Hu Y."/>
        </authorList>
    </citation>
    <scope>NUCLEOTIDE SEQUENCE</scope>
    <source>
        <strain evidence="2">IB182496</strain>
    </source>
</reference>
<dbReference type="Pfam" id="PF20247">
    <property type="entry name" value="DUF6602"/>
    <property type="match status" value="1"/>
</dbReference>
<dbReference type="InterPro" id="IPR046537">
    <property type="entry name" value="DUF6602"/>
</dbReference>
<feature type="domain" description="DUF6602" evidence="1">
    <location>
        <begin position="39"/>
        <end position="140"/>
    </location>
</feature>
<dbReference type="AlphaFoldDB" id="A0A927BQB8"/>
<evidence type="ECO:0000313" key="3">
    <source>
        <dbReference type="Proteomes" id="UP000621560"/>
    </source>
</evidence>
<evidence type="ECO:0000259" key="1">
    <source>
        <dbReference type="Pfam" id="PF20247"/>
    </source>
</evidence>
<evidence type="ECO:0000313" key="2">
    <source>
        <dbReference type="EMBL" id="MBD2843609.1"/>
    </source>
</evidence>
<dbReference type="RefSeq" id="WP_190913583.1">
    <property type="nucleotide sequence ID" value="NZ_JACXIZ010000002.1"/>
</dbReference>
<proteinExistence type="predicted"/>